<comment type="cofactor">
    <cofactor evidence="1">
        <name>Mn(2+)</name>
        <dbReference type="ChEBI" id="CHEBI:29035"/>
    </cofactor>
</comment>
<feature type="domain" description="Peptidase M24 C-terminal" evidence="9">
    <location>
        <begin position="546"/>
        <end position="610"/>
    </location>
</feature>
<evidence type="ECO:0000256" key="2">
    <source>
        <dbReference type="ARBA" id="ARBA00008766"/>
    </source>
</evidence>
<gene>
    <name evidence="10" type="ORF">HHI36_005641</name>
</gene>
<evidence type="ECO:0000259" key="7">
    <source>
        <dbReference type="Pfam" id="PF00557"/>
    </source>
</evidence>
<evidence type="ECO:0000256" key="4">
    <source>
        <dbReference type="ARBA" id="ARBA00022801"/>
    </source>
</evidence>
<organism evidence="10 11">
    <name type="scientific">Cryptolaemus montrouzieri</name>
    <dbReference type="NCBI Taxonomy" id="559131"/>
    <lineage>
        <taxon>Eukaryota</taxon>
        <taxon>Metazoa</taxon>
        <taxon>Ecdysozoa</taxon>
        <taxon>Arthropoda</taxon>
        <taxon>Hexapoda</taxon>
        <taxon>Insecta</taxon>
        <taxon>Pterygota</taxon>
        <taxon>Neoptera</taxon>
        <taxon>Endopterygota</taxon>
        <taxon>Coleoptera</taxon>
        <taxon>Polyphaga</taxon>
        <taxon>Cucujiformia</taxon>
        <taxon>Coccinelloidea</taxon>
        <taxon>Coccinellidae</taxon>
        <taxon>Scymninae</taxon>
        <taxon>Scymnini</taxon>
        <taxon>Cryptolaemus</taxon>
    </lineage>
</organism>
<dbReference type="InterPro" id="IPR032416">
    <property type="entry name" value="Peptidase_M24_C"/>
</dbReference>
<evidence type="ECO:0000313" key="11">
    <source>
        <dbReference type="Proteomes" id="UP001516400"/>
    </source>
</evidence>
<feature type="domain" description="Peptidase M24" evidence="7">
    <location>
        <begin position="319"/>
        <end position="533"/>
    </location>
</feature>
<keyword evidence="4" id="KW-0378">Hydrolase</keyword>
<dbReference type="GO" id="GO:0046872">
    <property type="term" value="F:metal ion binding"/>
    <property type="evidence" value="ECO:0007669"/>
    <property type="project" value="UniProtKB-KW"/>
</dbReference>
<dbReference type="CDD" id="cd01085">
    <property type="entry name" value="APP"/>
    <property type="match status" value="1"/>
</dbReference>
<dbReference type="SUPFAM" id="SSF55920">
    <property type="entry name" value="Creatinase/aminopeptidase"/>
    <property type="match status" value="1"/>
</dbReference>
<comment type="similarity">
    <text evidence="2 6">Belongs to the peptidase M24B family.</text>
</comment>
<dbReference type="AlphaFoldDB" id="A0ABD2NUP0"/>
<dbReference type="InterPro" id="IPR029149">
    <property type="entry name" value="Creatin/AminoP/Spt16_N"/>
</dbReference>
<dbReference type="Pfam" id="PF00557">
    <property type="entry name" value="Peptidase_M24"/>
    <property type="match status" value="1"/>
</dbReference>
<comment type="caution">
    <text evidence="10">The sequence shown here is derived from an EMBL/GenBank/DDBJ whole genome shotgun (WGS) entry which is preliminary data.</text>
</comment>
<name>A0ABD2NUP0_9CUCU</name>
<feature type="domain" description="Creatinase N-terminal" evidence="8">
    <location>
        <begin position="49"/>
        <end position="146"/>
    </location>
</feature>
<evidence type="ECO:0000259" key="9">
    <source>
        <dbReference type="Pfam" id="PF16188"/>
    </source>
</evidence>
<dbReference type="PROSITE" id="PS00491">
    <property type="entry name" value="PROLINE_PEPTIDASE"/>
    <property type="match status" value="1"/>
</dbReference>
<dbReference type="InterPro" id="IPR000994">
    <property type="entry name" value="Pept_M24"/>
</dbReference>
<dbReference type="Gene3D" id="3.90.230.10">
    <property type="entry name" value="Creatinase/methionine aminopeptidase superfamily"/>
    <property type="match status" value="1"/>
</dbReference>
<dbReference type="InterPro" id="IPR050422">
    <property type="entry name" value="X-Pro_aminopeptidase_P"/>
</dbReference>
<dbReference type="Pfam" id="PF16188">
    <property type="entry name" value="Peptidase_M24_C"/>
    <property type="match status" value="1"/>
</dbReference>
<dbReference type="PANTHER" id="PTHR43763">
    <property type="entry name" value="XAA-PRO AMINOPEPTIDASE 1"/>
    <property type="match status" value="1"/>
</dbReference>
<dbReference type="InterPro" id="IPR000587">
    <property type="entry name" value="Creatinase_N"/>
</dbReference>
<dbReference type="FunFam" id="3.40.350.10:FF:000001">
    <property type="entry name" value="Putative xaa-Pro aminopeptidase 1"/>
    <property type="match status" value="1"/>
</dbReference>
<keyword evidence="5" id="KW-0464">Manganese</keyword>
<accession>A0ABD2NUP0</accession>
<dbReference type="InterPro" id="IPR036005">
    <property type="entry name" value="Creatinase/aminopeptidase-like"/>
</dbReference>
<protein>
    <recommendedName>
        <fullName evidence="12">Xaa-Pro aminopeptidase 1</fullName>
    </recommendedName>
</protein>
<dbReference type="InterPro" id="IPR001131">
    <property type="entry name" value="Peptidase_M24B_aminopep-P_CS"/>
</dbReference>
<dbReference type="Pfam" id="PF16189">
    <property type="entry name" value="Creatinase_N_2"/>
    <property type="match status" value="1"/>
</dbReference>
<keyword evidence="3 6" id="KW-0479">Metal-binding</keyword>
<proteinExistence type="inferred from homology"/>
<evidence type="ECO:0000313" key="10">
    <source>
        <dbReference type="EMBL" id="KAL3282457.1"/>
    </source>
</evidence>
<dbReference type="InterPro" id="IPR033740">
    <property type="entry name" value="Pept_M24B"/>
</dbReference>
<keyword evidence="11" id="KW-1185">Reference proteome</keyword>
<evidence type="ECO:0000256" key="6">
    <source>
        <dbReference type="RuleBase" id="RU000590"/>
    </source>
</evidence>
<dbReference type="Gene3D" id="3.40.350.10">
    <property type="entry name" value="Creatinase/prolidase N-terminal domain"/>
    <property type="match status" value="2"/>
</dbReference>
<evidence type="ECO:0000256" key="3">
    <source>
        <dbReference type="ARBA" id="ARBA00022723"/>
    </source>
</evidence>
<dbReference type="GO" id="GO:0004177">
    <property type="term" value="F:aminopeptidase activity"/>
    <property type="evidence" value="ECO:0007669"/>
    <property type="project" value="UniProtKB-ARBA"/>
</dbReference>
<dbReference type="Proteomes" id="UP001516400">
    <property type="component" value="Unassembled WGS sequence"/>
</dbReference>
<reference evidence="10 11" key="1">
    <citation type="journal article" date="2021" name="BMC Biol.">
        <title>Horizontally acquired antibacterial genes associated with adaptive radiation of ladybird beetles.</title>
        <authorList>
            <person name="Li H.S."/>
            <person name="Tang X.F."/>
            <person name="Huang Y.H."/>
            <person name="Xu Z.Y."/>
            <person name="Chen M.L."/>
            <person name="Du X.Y."/>
            <person name="Qiu B.Y."/>
            <person name="Chen P.T."/>
            <person name="Zhang W."/>
            <person name="Slipinski A."/>
            <person name="Escalona H.E."/>
            <person name="Waterhouse R.M."/>
            <person name="Zwick A."/>
            <person name="Pang H."/>
        </authorList>
    </citation>
    <scope>NUCLEOTIDE SEQUENCE [LARGE SCALE GENOMIC DNA]</scope>
    <source>
        <strain evidence="10">SYSU2018</strain>
    </source>
</reference>
<dbReference type="Pfam" id="PF01321">
    <property type="entry name" value="Creatinase_N"/>
    <property type="match status" value="1"/>
</dbReference>
<evidence type="ECO:0000256" key="1">
    <source>
        <dbReference type="ARBA" id="ARBA00001936"/>
    </source>
</evidence>
<evidence type="ECO:0008006" key="12">
    <source>
        <dbReference type="Google" id="ProtNLM"/>
    </source>
</evidence>
<dbReference type="GO" id="GO:0005737">
    <property type="term" value="C:cytoplasm"/>
    <property type="evidence" value="ECO:0007669"/>
    <property type="project" value="UniProtKB-ARBA"/>
</dbReference>
<evidence type="ECO:0000256" key="5">
    <source>
        <dbReference type="ARBA" id="ARBA00023211"/>
    </source>
</evidence>
<dbReference type="PANTHER" id="PTHR43763:SF20">
    <property type="entry name" value="XAA-PRO AMINOPEPTIDASE APEPP"/>
    <property type="match status" value="1"/>
</dbReference>
<dbReference type="FunFam" id="3.90.230.10:FF:000007">
    <property type="entry name" value="Xaa-Pro aminopeptidase P"/>
    <property type="match status" value="1"/>
</dbReference>
<evidence type="ECO:0000259" key="8">
    <source>
        <dbReference type="Pfam" id="PF01321"/>
    </source>
</evidence>
<dbReference type="SUPFAM" id="SSF53092">
    <property type="entry name" value="Creatinase/prolidase N-terminal domain"/>
    <property type="match status" value="1"/>
</dbReference>
<sequence>MPPKQTSHLLNALRELMTNPKFISEPLQAYIIPTNDAHSSEYVADCDQFRAYISGFTGSAGTAVVTKDYACLWTDGRYFLQASQQMDNNWTLMKEGVPTTPTLAAWLAKMLPVGSNVGVDPKLFSLEMWNNVYNPLQSSGQKLVPVLTNFISLLWTDRPVRPANPIKPLALKYTGRTVEEKLKDIIEQMKEKNCSTLVISTLDDIAWTLNLRGSDIDYNPLFFAYLVIQPKGVALFVNLGQVSAEVRKHLLEEMGQFSFDINPYEDIEQYIKNCRDHKVWLPENINYFLSSLVPKQNQHNEISPTTLMKAVKNQVEVDGMRNAHIKDAAALCCYFAWLEENVPKGGVTEISGATKLEAFRALQEDFVGLSFPTISSSGPNGAIIHYQPSKETDRAITTDSLYLCDSGAQFKDGTTDVTRTLHFGTPTNYEKECYTRVLKGQLKLGNAVFPTKIKGNCLDSFAREFLWEVGLDYGHGTSHGIGSYLNVHEGPMGISWRPYPEDPGLEPNMFLSNEPGFYEDGSFGIRLEDIVQIVPANLPHNFNNRGFLTFETITLCPKQTKLINIEMLTDQEIYILNRYHQNCRDIVGPVLDKQEQLKAKEWLWRETEPIKRKDNL</sequence>
<dbReference type="EMBL" id="JABFTP020000144">
    <property type="protein sequence ID" value="KAL3282457.1"/>
    <property type="molecule type" value="Genomic_DNA"/>
</dbReference>